<dbReference type="EMBL" id="JAJVDC020000013">
    <property type="protein sequence ID" value="KAL1634891.1"/>
    <property type="molecule type" value="Genomic_DNA"/>
</dbReference>
<dbReference type="InterPro" id="IPR023214">
    <property type="entry name" value="HAD_sf"/>
</dbReference>
<reference evidence="1 2" key="1">
    <citation type="submission" date="2024-02" db="EMBL/GenBank/DDBJ databases">
        <title>De novo assembly and annotation of 12 fungi associated with fruit tree decline syndrome in Ontario, Canada.</title>
        <authorList>
            <person name="Sulman M."/>
            <person name="Ellouze W."/>
            <person name="Ilyukhin E."/>
        </authorList>
    </citation>
    <scope>NUCLEOTIDE SEQUENCE [LARGE SCALE GENOMIC DNA]</scope>
    <source>
        <strain evidence="1 2">M1-105</strain>
    </source>
</reference>
<dbReference type="SUPFAM" id="SSF56784">
    <property type="entry name" value="HAD-like"/>
    <property type="match status" value="1"/>
</dbReference>
<comment type="caution">
    <text evidence="1">The sequence shown here is derived from an EMBL/GenBank/DDBJ whole genome shotgun (WGS) entry which is preliminary data.</text>
</comment>
<dbReference type="Proteomes" id="UP001521116">
    <property type="component" value="Unassembled WGS sequence"/>
</dbReference>
<evidence type="ECO:0008006" key="3">
    <source>
        <dbReference type="Google" id="ProtNLM"/>
    </source>
</evidence>
<evidence type="ECO:0000313" key="1">
    <source>
        <dbReference type="EMBL" id="KAL1634891.1"/>
    </source>
</evidence>
<name>A0ABR3T6U4_9PEZI</name>
<gene>
    <name evidence="1" type="ORF">SLS56_001972</name>
</gene>
<organism evidence="1 2">
    <name type="scientific">Neofusicoccum ribis</name>
    <dbReference type="NCBI Taxonomy" id="45134"/>
    <lineage>
        <taxon>Eukaryota</taxon>
        <taxon>Fungi</taxon>
        <taxon>Dikarya</taxon>
        <taxon>Ascomycota</taxon>
        <taxon>Pezizomycotina</taxon>
        <taxon>Dothideomycetes</taxon>
        <taxon>Dothideomycetes incertae sedis</taxon>
        <taxon>Botryosphaeriales</taxon>
        <taxon>Botryosphaeriaceae</taxon>
        <taxon>Neofusicoccum</taxon>
    </lineage>
</organism>
<keyword evidence="2" id="KW-1185">Reference proteome</keyword>
<evidence type="ECO:0000313" key="2">
    <source>
        <dbReference type="Proteomes" id="UP001521116"/>
    </source>
</evidence>
<proteinExistence type="predicted"/>
<accession>A0ABR3T6U4</accession>
<dbReference type="Gene3D" id="3.40.50.1000">
    <property type="entry name" value="HAD superfamily/HAD-like"/>
    <property type="match status" value="1"/>
</dbReference>
<dbReference type="InterPro" id="IPR036412">
    <property type="entry name" value="HAD-like_sf"/>
</dbReference>
<sequence length="287" mass="30773">MAAAPAITVTHTAGADALDIFSEYLTTKTCFAFVLDTTLYDHRAATAAATTAVLRSISAAHDTPLAALEDTYADLSASHTPSPTDTWPVYQKQLFRELLSSANAPADDATLDDLFRTYKKTVYAQLHPAAGALPLLRSLLKRSARIVVAVDAAAVPHVPRDMAAWLVEHLYLDNFVDRIAALDAGSDAFADALRRLDVRPDETVLFAGAQRDARAVAAREGVEAVVVAADAVAEGEREGRGRGGSSEGMKVETAEDGVWEIGGLMVARNAVRMTLHERDRSVDTPRM</sequence>
<dbReference type="Gene3D" id="1.20.120.1600">
    <property type="match status" value="1"/>
</dbReference>
<protein>
    <recommendedName>
        <fullName evidence="3">Haloacid dehalogenase-like hydrolase</fullName>
    </recommendedName>
</protein>